<dbReference type="InterPro" id="IPR012349">
    <property type="entry name" value="Split_barrel_FMN-bd"/>
</dbReference>
<dbReference type="RefSeq" id="WP_254165882.1">
    <property type="nucleotide sequence ID" value="NZ_JANAFB010000011.1"/>
</dbReference>
<dbReference type="Gene3D" id="2.30.110.10">
    <property type="entry name" value="Electron Transport, Fmn-binding Protein, Chain A"/>
    <property type="match status" value="1"/>
</dbReference>
<reference evidence="2" key="1">
    <citation type="submission" date="2022-06" db="EMBL/GenBank/DDBJ databases">
        <title>Rothia sp. isolated from sandalwood seedling.</title>
        <authorList>
            <person name="Tuikhar N."/>
            <person name="Kirdat K."/>
            <person name="Thorat V."/>
            <person name="Swetha P."/>
            <person name="Padma S."/>
            <person name="Sundararaj R."/>
            <person name="Yadav A."/>
        </authorList>
    </citation>
    <scope>NUCLEOTIDE SEQUENCE</scope>
    <source>
        <strain evidence="2">AR01</strain>
    </source>
</reference>
<dbReference type="Proteomes" id="UP001139502">
    <property type="component" value="Unassembled WGS sequence"/>
</dbReference>
<dbReference type="PANTHER" id="PTHR40660">
    <property type="entry name" value="5'-PHOSPHATE OXIDASE PUTATIVE DOMAIN-CONTAINING PROTEIN-RELATED"/>
    <property type="match status" value="1"/>
</dbReference>
<protein>
    <submittedName>
        <fullName evidence="2">Pyridoxamine 5'-phosphate oxidase family protein</fullName>
    </submittedName>
</protein>
<proteinExistence type="predicted"/>
<evidence type="ECO:0000313" key="3">
    <source>
        <dbReference type="Proteomes" id="UP001139502"/>
    </source>
</evidence>
<feature type="domain" description="Pyridoxamine 5'-phosphate oxidase N-terminal" evidence="1">
    <location>
        <begin position="5"/>
        <end position="121"/>
    </location>
</feature>
<organism evidence="2 3">
    <name type="scientific">Rothia santali</name>
    <dbReference type="NCBI Taxonomy" id="2949643"/>
    <lineage>
        <taxon>Bacteria</taxon>
        <taxon>Bacillati</taxon>
        <taxon>Actinomycetota</taxon>
        <taxon>Actinomycetes</taxon>
        <taxon>Micrococcales</taxon>
        <taxon>Micrococcaceae</taxon>
        <taxon>Rothia</taxon>
    </lineage>
</organism>
<evidence type="ECO:0000259" key="1">
    <source>
        <dbReference type="Pfam" id="PF01243"/>
    </source>
</evidence>
<gene>
    <name evidence="2" type="ORF">NBM05_06135</name>
</gene>
<keyword evidence="3" id="KW-1185">Reference proteome</keyword>
<dbReference type="EMBL" id="JANAFB010000011">
    <property type="protein sequence ID" value="MCP3425603.1"/>
    <property type="molecule type" value="Genomic_DNA"/>
</dbReference>
<dbReference type="PANTHER" id="PTHR40660:SF1">
    <property type="entry name" value="5'-PHOSPHATE OXIDASE PUTATIVE DOMAIN-CONTAINING PROTEIN-RELATED"/>
    <property type="match status" value="1"/>
</dbReference>
<comment type="caution">
    <text evidence="2">The sequence shown here is derived from an EMBL/GenBank/DDBJ whole genome shotgun (WGS) entry which is preliminary data.</text>
</comment>
<dbReference type="SUPFAM" id="SSF50475">
    <property type="entry name" value="FMN-binding split barrel"/>
    <property type="match status" value="1"/>
</dbReference>
<dbReference type="AlphaFoldDB" id="A0A9X2KHW3"/>
<accession>A0A9X2KHW3</accession>
<dbReference type="InterPro" id="IPR011576">
    <property type="entry name" value="Pyridox_Oxase_N"/>
</dbReference>
<sequence>MSQTLTPEMKELLAAQLPVLATVTDAETPNIGPKRTLRVYDDSTLIFNENTAGRHLENIRSGSRVAVAVIDREAPDGYRFLGRAEVHEEGPVLEEAAEFARGRGGAPPKAAVLVRIEEIYSLRPGPTAGKRV</sequence>
<dbReference type="Pfam" id="PF01243">
    <property type="entry name" value="PNPOx_N"/>
    <property type="match status" value="1"/>
</dbReference>
<name>A0A9X2KHW3_9MICC</name>
<evidence type="ECO:0000313" key="2">
    <source>
        <dbReference type="EMBL" id="MCP3425603.1"/>
    </source>
</evidence>